<comment type="caution">
    <text evidence="2">The sequence shown here is derived from an EMBL/GenBank/DDBJ whole genome shotgun (WGS) entry which is preliminary data.</text>
</comment>
<reference evidence="2 3" key="1">
    <citation type="submission" date="2019-03" db="EMBL/GenBank/DDBJ databases">
        <title>Whole genome sequence of a novel Rubrobacter taiwanensis strain, isolated from Yellowstone National Park.</title>
        <authorList>
            <person name="Freed S."/>
            <person name="Ramaley R.F."/>
            <person name="Kyndt J.A."/>
        </authorList>
    </citation>
    <scope>NUCLEOTIDE SEQUENCE [LARGE SCALE GENOMIC DNA]</scope>
    <source>
        <strain evidence="2 3">Yellowstone</strain>
    </source>
</reference>
<dbReference type="AlphaFoldDB" id="A0A4R1BS97"/>
<proteinExistence type="predicted"/>
<dbReference type="Pfam" id="PF13469">
    <property type="entry name" value="Sulfotransfer_3"/>
    <property type="match status" value="1"/>
</dbReference>
<dbReference type="CDD" id="cd04184">
    <property type="entry name" value="GT2_RfbC_Mx_like"/>
    <property type="match status" value="1"/>
</dbReference>
<dbReference type="CDD" id="cd04186">
    <property type="entry name" value="GT_2_like_c"/>
    <property type="match status" value="1"/>
</dbReference>
<dbReference type="InterPro" id="IPR029044">
    <property type="entry name" value="Nucleotide-diphossugar_trans"/>
</dbReference>
<dbReference type="EMBL" id="SKBU01000001">
    <property type="protein sequence ID" value="TCJ20693.1"/>
    <property type="molecule type" value="Genomic_DNA"/>
</dbReference>
<gene>
    <name evidence="2" type="ORF">E0L93_00225</name>
</gene>
<evidence type="ECO:0000259" key="1">
    <source>
        <dbReference type="Pfam" id="PF00535"/>
    </source>
</evidence>
<sequence length="950" mass="108822">MATDSTAKSQGSVRTYVRDIRSSFVRFQYPAWVRNNRLKARDMARLREEAAGFEYRPPVSFIMAVRDPRPERLKRALDSMLSQVYPGWELRICSSSATGPVRDVLARYERLDGRIRVERAEPTAGEPEMLNSAISGAAGEFAGILGQEDELAPDALFEVVRLLQENPAADLIYTDEDQLDDGGERFAPVFKPDFSPDLLMCHNYVGRLCIYRRSLLGEVGGFRPELDGAHEYDLLLRVTERTENIYHLPRVLYHRRVHRRDSGRAQKSSGRVLSEALERRRIRGTVEPGPRPATFRVRYEIRQTPKISIVIPTRDNAALLRRCVESIERLTTYPNYEIAIVDNDSRDPQTLGYLASTPHKVLEFREKFNYSRINNFAVSHTDGEHILFLNDDTEVISPGWLEAMLEHAQRPEIGAAGAKLIYPDGRIQHAGVLLGAGSVWMPGIATHSHQYYPVTSSGYGGALEQVRNYSAVTAACMMLRRAVFEEVGGFEESLRTSFNDVDLCLKIRERGYRIVYTPYAELYHYESASRGYVNSSEGALYIRERWGAALDEDPYYNLNFSLGGGDFNLRADMLRPQILRPESTQEDVKSWKDPWKMSNEELRRYVSKQRANARNSRRTTLIPAANRYMPPPPVRKAARVGGRGKNLLSRLFPRFRRGPALASGRESHLSEEQFVWIFGSPRTGSTWLSRIVQEQPDQSLWFEPYVGALFGQFYERLKNDERLLNSRPFILGEPYREEWLRAIRTFILDGAEVRFPKLKRDQFLFVKEPNGSIGAPLIMESMPNSRLVFLIRDSRDVVASRLDAMREGSWSRSNQDYSTPKKLKAATRRMAEQYRQVVSLVKEAYDKHPGRKALVRYEDLRRDTFGTLKAMYRDLGIAVDDERLQVAIEKHSWERIPPEEKGTGKFFRKGCIGGWKEDLSDEQVRIIEEVTGHLLSEFYGPAEAAPMRSR</sequence>
<dbReference type="Gene3D" id="3.90.550.10">
    <property type="entry name" value="Spore Coat Polysaccharide Biosynthesis Protein SpsA, Chain A"/>
    <property type="match status" value="2"/>
</dbReference>
<dbReference type="GO" id="GO:0016740">
    <property type="term" value="F:transferase activity"/>
    <property type="evidence" value="ECO:0007669"/>
    <property type="project" value="UniProtKB-KW"/>
</dbReference>
<dbReference type="OrthoDB" id="7615426at2"/>
<accession>A0A4R1BS97</accession>
<dbReference type="SUPFAM" id="SSF53448">
    <property type="entry name" value="Nucleotide-diphospho-sugar transferases"/>
    <property type="match status" value="2"/>
</dbReference>
<dbReference type="SUPFAM" id="SSF52540">
    <property type="entry name" value="P-loop containing nucleoside triphosphate hydrolases"/>
    <property type="match status" value="1"/>
</dbReference>
<dbReference type="PANTHER" id="PTHR43179">
    <property type="entry name" value="RHAMNOSYLTRANSFERASE WBBL"/>
    <property type="match status" value="1"/>
</dbReference>
<evidence type="ECO:0000313" key="2">
    <source>
        <dbReference type="EMBL" id="TCJ20693.1"/>
    </source>
</evidence>
<protein>
    <submittedName>
        <fullName evidence="2">Glycosyltransferase</fullName>
    </submittedName>
</protein>
<dbReference type="Gene3D" id="3.40.50.300">
    <property type="entry name" value="P-loop containing nucleotide triphosphate hydrolases"/>
    <property type="match status" value="1"/>
</dbReference>
<evidence type="ECO:0000313" key="3">
    <source>
        <dbReference type="Proteomes" id="UP000295244"/>
    </source>
</evidence>
<keyword evidence="3" id="KW-1185">Reference proteome</keyword>
<dbReference type="Pfam" id="PF00535">
    <property type="entry name" value="Glycos_transf_2"/>
    <property type="match status" value="2"/>
</dbReference>
<organism evidence="2 3">
    <name type="scientific">Rubrobacter taiwanensis</name>
    <dbReference type="NCBI Taxonomy" id="185139"/>
    <lineage>
        <taxon>Bacteria</taxon>
        <taxon>Bacillati</taxon>
        <taxon>Actinomycetota</taxon>
        <taxon>Rubrobacteria</taxon>
        <taxon>Rubrobacterales</taxon>
        <taxon>Rubrobacteraceae</taxon>
        <taxon>Rubrobacter</taxon>
    </lineage>
</organism>
<feature type="domain" description="Glycosyltransferase 2-like" evidence="1">
    <location>
        <begin position="308"/>
        <end position="487"/>
    </location>
</feature>
<name>A0A4R1BS97_9ACTN</name>
<dbReference type="InterPro" id="IPR001173">
    <property type="entry name" value="Glyco_trans_2-like"/>
</dbReference>
<dbReference type="PANTHER" id="PTHR43179:SF7">
    <property type="entry name" value="RHAMNOSYLTRANSFERASE WBBL"/>
    <property type="match status" value="1"/>
</dbReference>
<keyword evidence="2" id="KW-0808">Transferase</keyword>
<dbReference type="Proteomes" id="UP000295244">
    <property type="component" value="Unassembled WGS sequence"/>
</dbReference>
<dbReference type="InterPro" id="IPR027417">
    <property type="entry name" value="P-loop_NTPase"/>
</dbReference>
<feature type="domain" description="Glycosyltransferase 2-like" evidence="1">
    <location>
        <begin position="68"/>
        <end position="173"/>
    </location>
</feature>
<dbReference type="RefSeq" id="WP_132687096.1">
    <property type="nucleotide sequence ID" value="NZ_SKBU01000001.1"/>
</dbReference>